<comment type="caution">
    <text evidence="5">The sequence shown here is derived from an EMBL/GenBank/DDBJ whole genome shotgun (WGS) entry which is preliminary data.</text>
</comment>
<dbReference type="InterPro" id="IPR005822">
    <property type="entry name" value="Ribosomal_uL13"/>
</dbReference>
<dbReference type="PIRSF" id="PIRSF002181">
    <property type="entry name" value="Ribosomal_L13"/>
    <property type="match status" value="1"/>
</dbReference>
<gene>
    <name evidence="4 5" type="primary">rplM</name>
    <name evidence="5" type="ORF">IAC52_02985</name>
</gene>
<protein>
    <recommendedName>
        <fullName evidence="4">Large ribosomal subunit protein uL13</fullName>
    </recommendedName>
</protein>
<evidence type="ECO:0000256" key="4">
    <source>
        <dbReference type="HAMAP-Rule" id="MF_01366"/>
    </source>
</evidence>
<proteinExistence type="inferred from homology"/>
<dbReference type="Pfam" id="PF00572">
    <property type="entry name" value="Ribosomal_L13"/>
    <property type="match status" value="1"/>
</dbReference>
<evidence type="ECO:0000256" key="1">
    <source>
        <dbReference type="ARBA" id="ARBA00006227"/>
    </source>
</evidence>
<dbReference type="GO" id="GO:0017148">
    <property type="term" value="P:negative regulation of translation"/>
    <property type="evidence" value="ECO:0007669"/>
    <property type="project" value="TreeGrafter"/>
</dbReference>
<dbReference type="Gene3D" id="3.90.1180.10">
    <property type="entry name" value="Ribosomal protein L13"/>
    <property type="match status" value="1"/>
</dbReference>
<dbReference type="CDD" id="cd00392">
    <property type="entry name" value="Ribosomal_L13"/>
    <property type="match status" value="1"/>
</dbReference>
<name>A0A9D1S319_9FIRM</name>
<dbReference type="PANTHER" id="PTHR11545">
    <property type="entry name" value="RIBOSOMAL PROTEIN L13"/>
    <property type="match status" value="1"/>
</dbReference>
<dbReference type="InterPro" id="IPR036899">
    <property type="entry name" value="Ribosomal_uL13_sf"/>
</dbReference>
<keyword evidence="3 4" id="KW-0687">Ribonucleoprotein</keyword>
<keyword evidence="2 4" id="KW-0689">Ribosomal protein</keyword>
<dbReference type="HAMAP" id="MF_01366">
    <property type="entry name" value="Ribosomal_uL13"/>
    <property type="match status" value="1"/>
</dbReference>
<evidence type="ECO:0000313" key="6">
    <source>
        <dbReference type="Proteomes" id="UP000824070"/>
    </source>
</evidence>
<dbReference type="SUPFAM" id="SSF52161">
    <property type="entry name" value="Ribosomal protein L13"/>
    <property type="match status" value="1"/>
</dbReference>
<organism evidence="5 6">
    <name type="scientific">Candidatus Alloenteromonas pullicola</name>
    <dbReference type="NCBI Taxonomy" id="2840784"/>
    <lineage>
        <taxon>Bacteria</taxon>
        <taxon>Bacillati</taxon>
        <taxon>Bacillota</taxon>
        <taxon>Bacillota incertae sedis</taxon>
        <taxon>Candidatus Alloenteromonas</taxon>
    </lineage>
</organism>
<dbReference type="NCBIfam" id="TIGR01066">
    <property type="entry name" value="rplM_bact"/>
    <property type="match status" value="1"/>
</dbReference>
<dbReference type="GO" id="GO:0003729">
    <property type="term" value="F:mRNA binding"/>
    <property type="evidence" value="ECO:0007669"/>
    <property type="project" value="TreeGrafter"/>
</dbReference>
<reference evidence="5" key="1">
    <citation type="submission" date="2020-10" db="EMBL/GenBank/DDBJ databases">
        <authorList>
            <person name="Gilroy R."/>
        </authorList>
    </citation>
    <scope>NUCLEOTIDE SEQUENCE</scope>
    <source>
        <strain evidence="5">ChiGjej1B1-22543</strain>
    </source>
</reference>
<comment type="similarity">
    <text evidence="1 4">Belongs to the universal ribosomal protein uL13 family.</text>
</comment>
<comment type="subunit">
    <text evidence="4">Part of the 50S ribosomal subunit.</text>
</comment>
<dbReference type="GO" id="GO:0006412">
    <property type="term" value="P:translation"/>
    <property type="evidence" value="ECO:0007669"/>
    <property type="project" value="UniProtKB-UniRule"/>
</dbReference>
<evidence type="ECO:0000256" key="2">
    <source>
        <dbReference type="ARBA" id="ARBA00022980"/>
    </source>
</evidence>
<dbReference type="InterPro" id="IPR005823">
    <property type="entry name" value="Ribosomal_uL13_bac-type"/>
</dbReference>
<dbReference type="AlphaFoldDB" id="A0A9D1S319"/>
<dbReference type="PANTHER" id="PTHR11545:SF2">
    <property type="entry name" value="LARGE RIBOSOMAL SUBUNIT PROTEIN UL13M"/>
    <property type="match status" value="1"/>
</dbReference>
<dbReference type="GO" id="GO:0003735">
    <property type="term" value="F:structural constituent of ribosome"/>
    <property type="evidence" value="ECO:0007669"/>
    <property type="project" value="InterPro"/>
</dbReference>
<accession>A0A9D1S319</accession>
<reference evidence="5" key="2">
    <citation type="journal article" date="2021" name="PeerJ">
        <title>Extensive microbial diversity within the chicken gut microbiome revealed by metagenomics and culture.</title>
        <authorList>
            <person name="Gilroy R."/>
            <person name="Ravi A."/>
            <person name="Getino M."/>
            <person name="Pursley I."/>
            <person name="Horton D.L."/>
            <person name="Alikhan N.F."/>
            <person name="Baker D."/>
            <person name="Gharbi K."/>
            <person name="Hall N."/>
            <person name="Watson M."/>
            <person name="Adriaenssens E.M."/>
            <person name="Foster-Nyarko E."/>
            <person name="Jarju S."/>
            <person name="Secka A."/>
            <person name="Antonio M."/>
            <person name="Oren A."/>
            <person name="Chaudhuri R.R."/>
            <person name="La Ragione R."/>
            <person name="Hildebrand F."/>
            <person name="Pallen M.J."/>
        </authorList>
    </citation>
    <scope>NUCLEOTIDE SEQUENCE</scope>
    <source>
        <strain evidence="5">ChiGjej1B1-22543</strain>
    </source>
</reference>
<sequence>MQRQTTMAKVEGIKRNWYLVDATDIPLGRLASKIAVILMGKDKPTYTPHVDCGDNIVVINASKVKLTGNDPEHKKNYYNVSGYNGGLRTRSAGVMKEEFPVELIERSVWGMLPKGPLGRKMIKKLHVYADEKHEQAAQKPVALDLSK</sequence>
<dbReference type="EMBL" id="DVMV01000019">
    <property type="protein sequence ID" value="HIU45246.1"/>
    <property type="molecule type" value="Genomic_DNA"/>
</dbReference>
<evidence type="ECO:0000256" key="3">
    <source>
        <dbReference type="ARBA" id="ARBA00023274"/>
    </source>
</evidence>
<dbReference type="GO" id="GO:0022625">
    <property type="term" value="C:cytosolic large ribosomal subunit"/>
    <property type="evidence" value="ECO:0007669"/>
    <property type="project" value="TreeGrafter"/>
</dbReference>
<evidence type="ECO:0000313" key="5">
    <source>
        <dbReference type="EMBL" id="HIU45246.1"/>
    </source>
</evidence>
<dbReference type="Proteomes" id="UP000824070">
    <property type="component" value="Unassembled WGS sequence"/>
</dbReference>
<comment type="function">
    <text evidence="4">This protein is one of the early assembly proteins of the 50S ribosomal subunit, although it is not seen to bind rRNA by itself. It is important during the early stages of 50S assembly.</text>
</comment>